<gene>
    <name evidence="1" type="ORF">PHMEG_0008342</name>
</gene>
<evidence type="ECO:0000313" key="1">
    <source>
        <dbReference type="EMBL" id="OWZ17687.1"/>
    </source>
</evidence>
<evidence type="ECO:0000313" key="2">
    <source>
        <dbReference type="Proteomes" id="UP000198211"/>
    </source>
</evidence>
<accession>A0A225WL41</accession>
<name>A0A225WL41_9STRA</name>
<dbReference type="AlphaFoldDB" id="A0A225WL41"/>
<comment type="caution">
    <text evidence="1">The sequence shown here is derived from an EMBL/GenBank/DDBJ whole genome shotgun (WGS) entry which is preliminary data.</text>
</comment>
<proteinExistence type="predicted"/>
<dbReference type="Proteomes" id="UP000198211">
    <property type="component" value="Unassembled WGS sequence"/>
</dbReference>
<reference evidence="2" key="1">
    <citation type="submission" date="2017-03" db="EMBL/GenBank/DDBJ databases">
        <title>Phytopthora megakarya and P. palmivora, two closely related causual agents of cacao black pod achieved similar genome size and gene model numbers by different mechanisms.</title>
        <authorList>
            <person name="Ali S."/>
            <person name="Shao J."/>
            <person name="Larry D.J."/>
            <person name="Kronmiller B."/>
            <person name="Shen D."/>
            <person name="Strem M.D."/>
            <person name="Melnick R.L."/>
            <person name="Guiltinan M.J."/>
            <person name="Tyler B.M."/>
            <person name="Meinhardt L.W."/>
            <person name="Bailey B.A."/>
        </authorList>
    </citation>
    <scope>NUCLEOTIDE SEQUENCE [LARGE SCALE GENOMIC DNA]</scope>
    <source>
        <strain evidence="2">zdho120</strain>
    </source>
</reference>
<keyword evidence="2" id="KW-1185">Reference proteome</keyword>
<protein>
    <submittedName>
        <fullName evidence="1">Uncharacterized protein</fullName>
    </submittedName>
</protein>
<organism evidence="1 2">
    <name type="scientific">Phytophthora megakarya</name>
    <dbReference type="NCBI Taxonomy" id="4795"/>
    <lineage>
        <taxon>Eukaryota</taxon>
        <taxon>Sar</taxon>
        <taxon>Stramenopiles</taxon>
        <taxon>Oomycota</taxon>
        <taxon>Peronosporomycetes</taxon>
        <taxon>Peronosporales</taxon>
        <taxon>Peronosporaceae</taxon>
        <taxon>Phytophthora</taxon>
    </lineage>
</organism>
<sequence length="87" mass="9941">MRNCRWSGVKCKGVVEASLTGATHKWFSNYRAINPSVPLNQYGKALVEEFKNPLSEPEAMLLLIKDLNRPSETYHQFMCTSIYTSRS</sequence>
<dbReference type="EMBL" id="NBNE01000711">
    <property type="protein sequence ID" value="OWZ17687.1"/>
    <property type="molecule type" value="Genomic_DNA"/>
</dbReference>